<dbReference type="Pfam" id="PF00300">
    <property type="entry name" value="His_Phos_1"/>
    <property type="match status" value="1"/>
</dbReference>
<dbReference type="PANTHER" id="PTHR48100">
    <property type="entry name" value="BROAD-SPECIFICITY PHOSPHATASE YOR283W-RELATED"/>
    <property type="match status" value="1"/>
</dbReference>
<reference evidence="1 2" key="1">
    <citation type="submission" date="2022-01" db="EMBL/GenBank/DDBJ databases">
        <title>Whole genome-based taxonomy of the Shewanellaceae.</title>
        <authorList>
            <person name="Martin-Rodriguez A.J."/>
        </authorList>
    </citation>
    <scope>NUCLEOTIDE SEQUENCE [LARGE SCALE GENOMIC DNA]</scope>
    <source>
        <strain evidence="1 2">DSM 21332</strain>
    </source>
</reference>
<accession>A0ABT0NBQ1</accession>
<dbReference type="Proteomes" id="UP001202831">
    <property type="component" value="Unassembled WGS sequence"/>
</dbReference>
<gene>
    <name evidence="1" type="ORF">L2725_19385</name>
</gene>
<dbReference type="SMART" id="SM00855">
    <property type="entry name" value="PGAM"/>
    <property type="match status" value="1"/>
</dbReference>
<proteinExistence type="predicted"/>
<evidence type="ECO:0000313" key="2">
    <source>
        <dbReference type="Proteomes" id="UP001202831"/>
    </source>
</evidence>
<dbReference type="CDD" id="cd07067">
    <property type="entry name" value="HP_PGM_like"/>
    <property type="match status" value="1"/>
</dbReference>
<keyword evidence="2" id="KW-1185">Reference proteome</keyword>
<dbReference type="InterPro" id="IPR029033">
    <property type="entry name" value="His_PPase_superfam"/>
</dbReference>
<comment type="caution">
    <text evidence="1">The sequence shown here is derived from an EMBL/GenBank/DDBJ whole genome shotgun (WGS) entry which is preliminary data.</text>
</comment>
<dbReference type="Gene3D" id="3.40.50.1240">
    <property type="entry name" value="Phosphoglycerate mutase-like"/>
    <property type="match status" value="1"/>
</dbReference>
<dbReference type="SUPFAM" id="SSF53254">
    <property type="entry name" value="Phosphoglycerate mutase-like"/>
    <property type="match status" value="1"/>
</dbReference>
<dbReference type="EMBL" id="JAKIKT010000009">
    <property type="protein sequence ID" value="MCL2915909.1"/>
    <property type="molecule type" value="Genomic_DNA"/>
</dbReference>
<name>A0ABT0NBQ1_9GAMM</name>
<organism evidence="1 2">
    <name type="scientific">Shewanella corallii</name>
    <dbReference type="NCBI Taxonomy" id="560080"/>
    <lineage>
        <taxon>Bacteria</taxon>
        <taxon>Pseudomonadati</taxon>
        <taxon>Pseudomonadota</taxon>
        <taxon>Gammaproteobacteria</taxon>
        <taxon>Alteromonadales</taxon>
        <taxon>Shewanellaceae</taxon>
        <taxon>Shewanella</taxon>
    </lineage>
</organism>
<protein>
    <submittedName>
        <fullName evidence="1">Histidine phosphatase family protein</fullName>
    </submittedName>
</protein>
<dbReference type="InterPro" id="IPR050275">
    <property type="entry name" value="PGM_Phosphatase"/>
</dbReference>
<evidence type="ECO:0000313" key="1">
    <source>
        <dbReference type="EMBL" id="MCL2915909.1"/>
    </source>
</evidence>
<sequence>MSSSLRLVFLRHGACEGGNILRGVTDVPLSAEGEMQMQRRADGLLSRYGYPSRVITSPRIRCRQFACARAAEFGLSAEVLEAFAEMNYGIWDGKTFDEIYQTDGEAFDAFYRDPWSNPPVAGETMEAFESRVKEAFEQVCDQAFSASNLSPGSEPVWVVCHAGVMLVLMAHIMGLQQQAGIFNGMALPYAAAMEVTVIRHDHKYWPRLHWPG</sequence>
<dbReference type="InterPro" id="IPR013078">
    <property type="entry name" value="His_Pase_superF_clade-1"/>
</dbReference>
<dbReference type="PANTHER" id="PTHR48100:SF1">
    <property type="entry name" value="HISTIDINE PHOSPHATASE FAMILY PROTEIN-RELATED"/>
    <property type="match status" value="1"/>
</dbReference>
<dbReference type="RefSeq" id="WP_249250478.1">
    <property type="nucleotide sequence ID" value="NZ_JAKIKT010000009.1"/>
</dbReference>